<dbReference type="Pfam" id="PF00501">
    <property type="entry name" value="AMP-binding"/>
    <property type="match status" value="1"/>
</dbReference>
<dbReference type="PANTHER" id="PTHR43605:SF10">
    <property type="entry name" value="ACYL-COA SYNTHETASE MEDIUM CHAIN FAMILY MEMBER 3"/>
    <property type="match status" value="1"/>
</dbReference>
<dbReference type="InterPro" id="IPR051087">
    <property type="entry name" value="Mitochondrial_ACSM"/>
</dbReference>
<evidence type="ECO:0000256" key="3">
    <source>
        <dbReference type="ARBA" id="ARBA00022741"/>
    </source>
</evidence>
<evidence type="ECO:0000259" key="5">
    <source>
        <dbReference type="Pfam" id="PF00501"/>
    </source>
</evidence>
<dbReference type="GO" id="GO:0005524">
    <property type="term" value="F:ATP binding"/>
    <property type="evidence" value="ECO:0007669"/>
    <property type="project" value="UniProtKB-KW"/>
</dbReference>
<dbReference type="Gene3D" id="3.40.50.12780">
    <property type="entry name" value="N-terminal domain of ligase-like"/>
    <property type="match status" value="1"/>
</dbReference>
<keyword evidence="7" id="KW-1185">Reference proteome</keyword>
<dbReference type="InterPro" id="IPR000873">
    <property type="entry name" value="AMP-dep_synth/lig_dom"/>
</dbReference>
<organism evidence="6 7">
    <name type="scientific">Mycolicibacterium arabiense</name>
    <dbReference type="NCBI Taxonomy" id="1286181"/>
    <lineage>
        <taxon>Bacteria</taxon>
        <taxon>Bacillati</taxon>
        <taxon>Actinomycetota</taxon>
        <taxon>Actinomycetes</taxon>
        <taxon>Mycobacteriales</taxon>
        <taxon>Mycobacteriaceae</taxon>
        <taxon>Mycolicibacterium</taxon>
    </lineage>
</organism>
<dbReference type="InterPro" id="IPR042099">
    <property type="entry name" value="ANL_N_sf"/>
</dbReference>
<geneLocation type="plasmid" evidence="7">
    <name>pjcm18538 dna</name>
</geneLocation>
<dbReference type="AlphaFoldDB" id="A0A7I7S567"/>
<evidence type="ECO:0000313" key="6">
    <source>
        <dbReference type="EMBL" id="BBY51620.1"/>
    </source>
</evidence>
<dbReference type="GO" id="GO:0006633">
    <property type="term" value="P:fatty acid biosynthetic process"/>
    <property type="evidence" value="ECO:0007669"/>
    <property type="project" value="TreeGrafter"/>
</dbReference>
<dbReference type="InterPro" id="IPR020845">
    <property type="entry name" value="AMP-binding_CS"/>
</dbReference>
<evidence type="ECO:0000256" key="4">
    <source>
        <dbReference type="ARBA" id="ARBA00022840"/>
    </source>
</evidence>
<evidence type="ECO:0000313" key="7">
    <source>
        <dbReference type="Proteomes" id="UP000467428"/>
    </source>
</evidence>
<dbReference type="SUPFAM" id="SSF56801">
    <property type="entry name" value="Acetyl-CoA synthetase-like"/>
    <property type="match status" value="1"/>
</dbReference>
<accession>A0A7I7S567</accession>
<comment type="similarity">
    <text evidence="1">Belongs to the ATP-dependent AMP-binding enzyme family.</text>
</comment>
<proteinExistence type="inferred from homology"/>
<protein>
    <recommendedName>
        <fullName evidence="5">AMP-dependent synthetase/ligase domain-containing protein</fullName>
    </recommendedName>
</protein>
<keyword evidence="2" id="KW-0436">Ligase</keyword>
<sequence length="400" mass="43297">MTTNTDLYRSARDHLVAVIGDYAKAVETFTWPRLTGRFNWATDWFDVIASDPVTADRTALWIVEQDGAEQKVTFADMAHRSDRVATWLERLGVGKGDRVILMLGNQVELWEAMLAVSKLGAVIMPTTGALGPADLADRIGRGGAGYVIANAADAPKFVDVPGDYLRIAVGDAPQGWHSYSDARDVVSAGPFTARTDVDDAMLVYFTSGTTSRPKLVEHSQVSYPVGHLSTMAWIGARPGDVHLAISSPGWAKHAWSCFFAPWIAEATIFVYNYTRFDAAALLGQLRRAEVSTFCAPPTVWRMLIQAHLGDRPAALREVLGAGEPLNPDVIARIEKAWGLTIRDGFGQTETTLQVGNTPGQPVKAGSMGRPMPGVPVVLVDPVTANSPTKARSVSIWLGNR</sequence>
<gene>
    <name evidence="6" type="ORF">MARA_50880</name>
</gene>
<dbReference type="PROSITE" id="PS00455">
    <property type="entry name" value="AMP_BINDING"/>
    <property type="match status" value="1"/>
</dbReference>
<name>A0A7I7S567_9MYCO</name>
<dbReference type="GO" id="GO:0004321">
    <property type="term" value="F:fatty-acyl-CoA synthase activity"/>
    <property type="evidence" value="ECO:0007669"/>
    <property type="project" value="TreeGrafter"/>
</dbReference>
<dbReference type="Proteomes" id="UP000467428">
    <property type="component" value="Chromosome"/>
</dbReference>
<evidence type="ECO:0000256" key="2">
    <source>
        <dbReference type="ARBA" id="ARBA00022598"/>
    </source>
</evidence>
<dbReference type="KEGG" id="marz:MARA_50880"/>
<dbReference type="EMBL" id="AP022593">
    <property type="protein sequence ID" value="BBY51620.1"/>
    <property type="molecule type" value="Genomic_DNA"/>
</dbReference>
<dbReference type="PANTHER" id="PTHR43605">
    <property type="entry name" value="ACYL-COENZYME A SYNTHETASE"/>
    <property type="match status" value="1"/>
</dbReference>
<dbReference type="GO" id="GO:0015645">
    <property type="term" value="F:fatty acid ligase activity"/>
    <property type="evidence" value="ECO:0007669"/>
    <property type="project" value="TreeGrafter"/>
</dbReference>
<evidence type="ECO:0000256" key="1">
    <source>
        <dbReference type="ARBA" id="ARBA00006432"/>
    </source>
</evidence>
<keyword evidence="4" id="KW-0067">ATP-binding</keyword>
<keyword evidence="3" id="KW-0547">Nucleotide-binding</keyword>
<dbReference type="GO" id="GO:0006637">
    <property type="term" value="P:acyl-CoA metabolic process"/>
    <property type="evidence" value="ECO:0007669"/>
    <property type="project" value="TreeGrafter"/>
</dbReference>
<reference evidence="6 7" key="1">
    <citation type="journal article" date="2019" name="Emerg. Microbes Infect.">
        <title>Comprehensive subspecies identification of 175 nontuberculous mycobacteria species based on 7547 genomic profiles.</title>
        <authorList>
            <person name="Matsumoto Y."/>
            <person name="Kinjo T."/>
            <person name="Motooka D."/>
            <person name="Nabeya D."/>
            <person name="Jung N."/>
            <person name="Uechi K."/>
            <person name="Horii T."/>
            <person name="Iida T."/>
            <person name="Fujita J."/>
            <person name="Nakamura S."/>
        </authorList>
    </citation>
    <scope>NUCLEOTIDE SEQUENCE [LARGE SCALE GENOMIC DNA]</scope>
    <source>
        <strain evidence="6 7">JCM 18538</strain>
    </source>
</reference>
<feature type="domain" description="AMP-dependent synthetase/ligase" evidence="5">
    <location>
        <begin position="54"/>
        <end position="385"/>
    </location>
</feature>